<dbReference type="RefSeq" id="WP_030067378.1">
    <property type="nucleotide sequence ID" value="NZ_JRKI01000029.1"/>
</dbReference>
<dbReference type="InterPro" id="IPR052019">
    <property type="entry name" value="F420H2_bilvrd_red/Heme_oxyg"/>
</dbReference>
<sequence length="154" mass="17230">MADTQRRGRRIMMAPDELDAFLAAQRTCRVATVGGDGAPHVGALWFAWDGTALWLYSITRSKRWAQLRKDPRIAVVVDDGDAYGELRGVELTGEAVRVGEAPRTGERCPELDGPERLFAAKYFGMEAMPHDGRHAWLRLTPRSVVSWDFRKMAG</sequence>
<comment type="caution">
    <text evidence="3">The sequence shown here is derived from an EMBL/GenBank/DDBJ whole genome shotgun (WGS) entry which is preliminary data.</text>
</comment>
<dbReference type="PATRIC" id="fig|1240678.4.peg.5211"/>
<dbReference type="GO" id="GO:0016627">
    <property type="term" value="F:oxidoreductase activity, acting on the CH-CH group of donors"/>
    <property type="evidence" value="ECO:0007669"/>
    <property type="project" value="TreeGrafter"/>
</dbReference>
<organism evidence="3 4">
    <name type="scientific">Streptomyces natalensis ATCC 27448</name>
    <dbReference type="NCBI Taxonomy" id="1240678"/>
    <lineage>
        <taxon>Bacteria</taxon>
        <taxon>Bacillati</taxon>
        <taxon>Actinomycetota</taxon>
        <taxon>Actinomycetes</taxon>
        <taxon>Kitasatosporales</taxon>
        <taxon>Streptomycetaceae</taxon>
        <taxon>Streptomyces</taxon>
    </lineage>
</organism>
<feature type="domain" description="Pyridoxamine 5'-phosphate oxidase N-terminal" evidence="2">
    <location>
        <begin position="15"/>
        <end position="147"/>
    </location>
</feature>
<dbReference type="Proteomes" id="UP000032458">
    <property type="component" value="Unassembled WGS sequence"/>
</dbReference>
<reference evidence="3 4" key="1">
    <citation type="submission" date="2014-09" db="EMBL/GenBank/DDBJ databases">
        <title>Draft genome sequence of Streptomyces natalensis ATCC 27448, producer of the antifungal pimaricin.</title>
        <authorList>
            <person name="Mendes M.V."/>
            <person name="Beites T."/>
            <person name="Pires S."/>
            <person name="Santos C.L."/>
            <person name="Moradas-Ferreira P."/>
        </authorList>
    </citation>
    <scope>NUCLEOTIDE SEQUENCE [LARGE SCALE GENOMIC DNA]</scope>
    <source>
        <strain evidence="3 4">ATCC 27448</strain>
    </source>
</reference>
<dbReference type="GO" id="GO:0070967">
    <property type="term" value="F:coenzyme F420 binding"/>
    <property type="evidence" value="ECO:0007669"/>
    <property type="project" value="TreeGrafter"/>
</dbReference>
<gene>
    <name evidence="3" type="ORF">SNA_24515</name>
</gene>
<protein>
    <submittedName>
        <fullName evidence="3">Pyridoxamine 5-phosphate oxidase</fullName>
    </submittedName>
</protein>
<dbReference type="EMBL" id="JRKI01000029">
    <property type="protein sequence ID" value="KIZ16342.1"/>
    <property type="molecule type" value="Genomic_DNA"/>
</dbReference>
<evidence type="ECO:0000313" key="4">
    <source>
        <dbReference type="Proteomes" id="UP000032458"/>
    </source>
</evidence>
<evidence type="ECO:0000259" key="2">
    <source>
        <dbReference type="Pfam" id="PF01243"/>
    </source>
</evidence>
<dbReference type="GO" id="GO:0005829">
    <property type="term" value="C:cytosol"/>
    <property type="evidence" value="ECO:0007669"/>
    <property type="project" value="TreeGrafter"/>
</dbReference>
<dbReference type="SUPFAM" id="SSF50475">
    <property type="entry name" value="FMN-binding split barrel"/>
    <property type="match status" value="1"/>
</dbReference>
<dbReference type="PANTHER" id="PTHR35176">
    <property type="entry name" value="HEME OXYGENASE HI_0854-RELATED"/>
    <property type="match status" value="1"/>
</dbReference>
<dbReference type="Gene3D" id="2.30.110.10">
    <property type="entry name" value="Electron Transport, Fmn-binding Protein, Chain A"/>
    <property type="match status" value="1"/>
</dbReference>
<dbReference type="PANTHER" id="PTHR35176:SF6">
    <property type="entry name" value="HEME OXYGENASE HI_0854-RELATED"/>
    <property type="match status" value="1"/>
</dbReference>
<proteinExistence type="predicted"/>
<dbReference type="AlphaFoldDB" id="A0A0D7CLL9"/>
<evidence type="ECO:0000313" key="3">
    <source>
        <dbReference type="EMBL" id="KIZ16342.1"/>
    </source>
</evidence>
<evidence type="ECO:0000256" key="1">
    <source>
        <dbReference type="ARBA" id="ARBA00023002"/>
    </source>
</evidence>
<dbReference type="InterPro" id="IPR012349">
    <property type="entry name" value="Split_barrel_FMN-bd"/>
</dbReference>
<accession>A0A0D7CLL9</accession>
<name>A0A0D7CLL9_9ACTN</name>
<dbReference type="InterPro" id="IPR011576">
    <property type="entry name" value="Pyridox_Oxase_N"/>
</dbReference>
<dbReference type="Pfam" id="PF01243">
    <property type="entry name" value="PNPOx_N"/>
    <property type="match status" value="1"/>
</dbReference>
<keyword evidence="4" id="KW-1185">Reference proteome</keyword>
<keyword evidence="1" id="KW-0560">Oxidoreductase</keyword>